<dbReference type="OrthoDB" id="6159198at2759"/>
<feature type="region of interest" description="Disordered" evidence="1">
    <location>
        <begin position="29"/>
        <end position="49"/>
    </location>
</feature>
<name>A0A7R9QU97_9ACAR</name>
<dbReference type="Gene3D" id="3.90.550.10">
    <property type="entry name" value="Spore Coat Polysaccharide Biosynthesis Protein SpsA, Chain A"/>
    <property type="match status" value="1"/>
</dbReference>
<dbReference type="Proteomes" id="UP000728032">
    <property type="component" value="Unassembled WGS sequence"/>
</dbReference>
<accession>A0A7R9QU97</accession>
<dbReference type="InterPro" id="IPR029044">
    <property type="entry name" value="Nucleotide-diphossugar_trans"/>
</dbReference>
<organism evidence="2">
    <name type="scientific">Oppiella nova</name>
    <dbReference type="NCBI Taxonomy" id="334625"/>
    <lineage>
        <taxon>Eukaryota</taxon>
        <taxon>Metazoa</taxon>
        <taxon>Ecdysozoa</taxon>
        <taxon>Arthropoda</taxon>
        <taxon>Chelicerata</taxon>
        <taxon>Arachnida</taxon>
        <taxon>Acari</taxon>
        <taxon>Acariformes</taxon>
        <taxon>Sarcoptiformes</taxon>
        <taxon>Oribatida</taxon>
        <taxon>Brachypylina</taxon>
        <taxon>Oppioidea</taxon>
        <taxon>Oppiidae</taxon>
        <taxon>Oppiella</taxon>
    </lineage>
</organism>
<proteinExistence type="predicted"/>
<sequence>DGQQAQALAIEPQVPIHVDNDKHNVIEDTVREEGDERPNKRPKMNKKSQILREKKEELERAAVIPAPKDASSYGEMGKPVVLTNISTDIQRKIDKGWESNAFNQYISDLISLERKLPDSSVVSMTDCRTVSLTLSSDYRSDELL</sequence>
<dbReference type="EMBL" id="OC928817">
    <property type="protein sequence ID" value="CAD7657951.1"/>
    <property type="molecule type" value="Genomic_DNA"/>
</dbReference>
<gene>
    <name evidence="2" type="ORF">ONB1V03_LOCUS14576</name>
</gene>
<evidence type="ECO:0000256" key="1">
    <source>
        <dbReference type="SAM" id="MobiDB-lite"/>
    </source>
</evidence>
<feature type="non-terminal residue" evidence="2">
    <location>
        <position position="1"/>
    </location>
</feature>
<reference evidence="2" key="1">
    <citation type="submission" date="2020-11" db="EMBL/GenBank/DDBJ databases">
        <authorList>
            <person name="Tran Van P."/>
        </authorList>
    </citation>
    <scope>NUCLEOTIDE SEQUENCE</scope>
</reference>
<dbReference type="EMBL" id="CAJPVJ010013992">
    <property type="protein sequence ID" value="CAG2175137.1"/>
    <property type="molecule type" value="Genomic_DNA"/>
</dbReference>
<dbReference type="AlphaFoldDB" id="A0A7R9QU97"/>
<keyword evidence="3" id="KW-1185">Reference proteome</keyword>
<evidence type="ECO:0000313" key="3">
    <source>
        <dbReference type="Proteomes" id="UP000728032"/>
    </source>
</evidence>
<feature type="non-terminal residue" evidence="2">
    <location>
        <position position="144"/>
    </location>
</feature>
<feature type="compositionally biased region" description="Basic and acidic residues" evidence="1">
    <location>
        <begin position="29"/>
        <end position="39"/>
    </location>
</feature>
<protein>
    <submittedName>
        <fullName evidence="2">Uncharacterized protein</fullName>
    </submittedName>
</protein>
<evidence type="ECO:0000313" key="2">
    <source>
        <dbReference type="EMBL" id="CAD7657951.1"/>
    </source>
</evidence>